<organism evidence="1 2">
    <name type="scientific">Plakobranchus ocellatus</name>
    <dbReference type="NCBI Taxonomy" id="259542"/>
    <lineage>
        <taxon>Eukaryota</taxon>
        <taxon>Metazoa</taxon>
        <taxon>Spiralia</taxon>
        <taxon>Lophotrochozoa</taxon>
        <taxon>Mollusca</taxon>
        <taxon>Gastropoda</taxon>
        <taxon>Heterobranchia</taxon>
        <taxon>Euthyneura</taxon>
        <taxon>Panpulmonata</taxon>
        <taxon>Sacoglossa</taxon>
        <taxon>Placobranchoidea</taxon>
        <taxon>Plakobranchidae</taxon>
        <taxon>Plakobranchus</taxon>
    </lineage>
</organism>
<keyword evidence="2" id="KW-1185">Reference proteome</keyword>
<dbReference type="Proteomes" id="UP000735302">
    <property type="component" value="Unassembled WGS sequence"/>
</dbReference>
<evidence type="ECO:0000313" key="1">
    <source>
        <dbReference type="EMBL" id="GFO05107.1"/>
    </source>
</evidence>
<dbReference type="AlphaFoldDB" id="A0AAV4ACV7"/>
<comment type="caution">
    <text evidence="1">The sequence shown here is derived from an EMBL/GenBank/DDBJ whole genome shotgun (WGS) entry which is preliminary data.</text>
</comment>
<reference evidence="1 2" key="1">
    <citation type="journal article" date="2021" name="Elife">
        <title>Chloroplast acquisition without the gene transfer in kleptoplastic sea slugs, Plakobranchus ocellatus.</title>
        <authorList>
            <person name="Maeda T."/>
            <person name="Takahashi S."/>
            <person name="Yoshida T."/>
            <person name="Shimamura S."/>
            <person name="Takaki Y."/>
            <person name="Nagai Y."/>
            <person name="Toyoda A."/>
            <person name="Suzuki Y."/>
            <person name="Arimoto A."/>
            <person name="Ishii H."/>
            <person name="Satoh N."/>
            <person name="Nishiyama T."/>
            <person name="Hasebe M."/>
            <person name="Maruyama T."/>
            <person name="Minagawa J."/>
            <person name="Obokata J."/>
            <person name="Shigenobu S."/>
        </authorList>
    </citation>
    <scope>NUCLEOTIDE SEQUENCE [LARGE SCALE GENOMIC DNA]</scope>
</reference>
<proteinExistence type="predicted"/>
<name>A0AAV4ACV7_9GAST</name>
<protein>
    <submittedName>
        <fullName evidence="1">Uncharacterized protein</fullName>
    </submittedName>
</protein>
<dbReference type="EMBL" id="BLXT01003746">
    <property type="protein sequence ID" value="GFO05107.1"/>
    <property type="molecule type" value="Genomic_DNA"/>
</dbReference>
<accession>A0AAV4ACV7</accession>
<evidence type="ECO:0000313" key="2">
    <source>
        <dbReference type="Proteomes" id="UP000735302"/>
    </source>
</evidence>
<gene>
    <name evidence="1" type="ORF">PoB_003161200</name>
</gene>
<sequence>MSVPDKVADDDEYENQGAPKIGQIKVFKSKRKRLLLKGWKSCTFILVFLGNQIDRLIIAPGLTACHGPAKREPLHGTLVCLGYTGASSKMHRTSTGNGLSSFQRKNDQQAFRPSSNWAVNSRLALKLMTEESRLISGPGGFLETEPSNTLCPCKAFDETQ</sequence>